<comment type="caution">
    <text evidence="2">The sequence shown here is derived from an EMBL/GenBank/DDBJ whole genome shotgun (WGS) entry which is preliminary data.</text>
</comment>
<evidence type="ECO:0000256" key="1">
    <source>
        <dbReference type="SAM" id="SignalP"/>
    </source>
</evidence>
<name>A0ABW5JN51_9BACT</name>
<evidence type="ECO:0000313" key="2">
    <source>
        <dbReference type="EMBL" id="MFD2532933.1"/>
    </source>
</evidence>
<feature type="chain" id="PRO_5047069985" description="DUF4402 domain-containing protein" evidence="1">
    <location>
        <begin position="24"/>
        <end position="218"/>
    </location>
</feature>
<proteinExistence type="predicted"/>
<dbReference type="RefSeq" id="WP_390302272.1">
    <property type="nucleotide sequence ID" value="NZ_JBHULI010000024.1"/>
</dbReference>
<reference evidence="3" key="1">
    <citation type="journal article" date="2019" name="Int. J. Syst. Evol. Microbiol.">
        <title>The Global Catalogue of Microorganisms (GCM) 10K type strain sequencing project: providing services to taxonomists for standard genome sequencing and annotation.</title>
        <authorList>
            <consortium name="The Broad Institute Genomics Platform"/>
            <consortium name="The Broad Institute Genome Sequencing Center for Infectious Disease"/>
            <person name="Wu L."/>
            <person name="Ma J."/>
        </authorList>
    </citation>
    <scope>NUCLEOTIDE SEQUENCE [LARGE SCALE GENOMIC DNA]</scope>
    <source>
        <strain evidence="3">KCTC 52042</strain>
    </source>
</reference>
<sequence length="218" mass="22703">MKKMPTLLFAVTMLAGFSSVAMGQSTSDDGTITAEAEVVDAISVTGITNLNFGNVVAGSLTYIEPESGYVGDLNSVELMGPATGGEERGIFKIDAGSNEVTNVQISFPDQLKNSDESEVLDTDWSFTSDGATVFVTDGAPTDGTFSGDPGSIVGGQQQYWTLVSSTPGDEVVYENSDLSIPEGTNVVHAVIGGREDVAVDQPIDSYSGSIELNVSIPN</sequence>
<accession>A0ABW5JN51</accession>
<keyword evidence="3" id="KW-1185">Reference proteome</keyword>
<evidence type="ECO:0000313" key="3">
    <source>
        <dbReference type="Proteomes" id="UP001597460"/>
    </source>
</evidence>
<evidence type="ECO:0008006" key="4">
    <source>
        <dbReference type="Google" id="ProtNLM"/>
    </source>
</evidence>
<protein>
    <recommendedName>
        <fullName evidence="4">DUF4402 domain-containing protein</fullName>
    </recommendedName>
</protein>
<keyword evidence="1" id="KW-0732">Signal</keyword>
<dbReference type="EMBL" id="JBHULI010000024">
    <property type="protein sequence ID" value="MFD2532933.1"/>
    <property type="molecule type" value="Genomic_DNA"/>
</dbReference>
<organism evidence="2 3">
    <name type="scientific">Gracilimonas halophila</name>
    <dbReference type="NCBI Taxonomy" id="1834464"/>
    <lineage>
        <taxon>Bacteria</taxon>
        <taxon>Pseudomonadati</taxon>
        <taxon>Balneolota</taxon>
        <taxon>Balneolia</taxon>
        <taxon>Balneolales</taxon>
        <taxon>Balneolaceae</taxon>
        <taxon>Gracilimonas</taxon>
    </lineage>
</organism>
<gene>
    <name evidence="2" type="ORF">ACFSVN_10785</name>
</gene>
<dbReference type="Proteomes" id="UP001597460">
    <property type="component" value="Unassembled WGS sequence"/>
</dbReference>
<feature type="signal peptide" evidence="1">
    <location>
        <begin position="1"/>
        <end position="23"/>
    </location>
</feature>